<dbReference type="Proteomes" id="UP000629025">
    <property type="component" value="Unassembled WGS sequence"/>
</dbReference>
<evidence type="ECO:0008006" key="3">
    <source>
        <dbReference type="Google" id="ProtNLM"/>
    </source>
</evidence>
<evidence type="ECO:0000313" key="1">
    <source>
        <dbReference type="EMBL" id="GGB80515.1"/>
    </source>
</evidence>
<keyword evidence="2" id="KW-1185">Reference proteome</keyword>
<organism evidence="1 2">
    <name type="scientific">Marinobacterium zhoushanense</name>
    <dbReference type="NCBI Taxonomy" id="1679163"/>
    <lineage>
        <taxon>Bacteria</taxon>
        <taxon>Pseudomonadati</taxon>
        <taxon>Pseudomonadota</taxon>
        <taxon>Gammaproteobacteria</taxon>
        <taxon>Oceanospirillales</taxon>
        <taxon>Oceanospirillaceae</taxon>
        <taxon>Marinobacterium</taxon>
    </lineage>
</organism>
<proteinExistence type="predicted"/>
<name>A0ABQ1K155_9GAMM</name>
<comment type="caution">
    <text evidence="1">The sequence shown here is derived from an EMBL/GenBank/DDBJ whole genome shotgun (WGS) entry which is preliminary data.</text>
</comment>
<evidence type="ECO:0000313" key="2">
    <source>
        <dbReference type="Proteomes" id="UP000629025"/>
    </source>
</evidence>
<protein>
    <recommendedName>
        <fullName evidence="3">Transposase</fullName>
    </recommendedName>
</protein>
<reference evidence="2" key="1">
    <citation type="journal article" date="2019" name="Int. J. Syst. Evol. Microbiol.">
        <title>The Global Catalogue of Microorganisms (GCM) 10K type strain sequencing project: providing services to taxonomists for standard genome sequencing and annotation.</title>
        <authorList>
            <consortium name="The Broad Institute Genomics Platform"/>
            <consortium name="The Broad Institute Genome Sequencing Center for Infectious Disease"/>
            <person name="Wu L."/>
            <person name="Ma J."/>
        </authorList>
    </citation>
    <scope>NUCLEOTIDE SEQUENCE [LARGE SCALE GENOMIC DNA]</scope>
    <source>
        <strain evidence="2">CGMCC 1.15341</strain>
    </source>
</reference>
<sequence>MIATAKLRSCTSLVIVEERQGQDENGKDDKCNAVRIGEKFEYGEQVPNRVR</sequence>
<accession>A0ABQ1K155</accession>
<gene>
    <name evidence="1" type="ORF">GCM10011352_02760</name>
</gene>
<dbReference type="EMBL" id="BMIJ01000001">
    <property type="protein sequence ID" value="GGB80515.1"/>
    <property type="molecule type" value="Genomic_DNA"/>
</dbReference>